<keyword evidence="10" id="KW-1185">Reference proteome</keyword>
<dbReference type="AlphaFoldDB" id="A0AA86NZ34"/>
<comment type="pathway">
    <text evidence="2">One-carbon metabolism; tetrahydrofolate interconversion.</text>
</comment>
<dbReference type="GO" id="GO:0035999">
    <property type="term" value="P:tetrahydrofolate interconversion"/>
    <property type="evidence" value="ECO:0007669"/>
    <property type="project" value="InterPro"/>
</dbReference>
<comment type="caution">
    <text evidence="8">The sequence shown here is derived from an EMBL/GenBank/DDBJ whole genome shotgun (WGS) entry which is preliminary data.</text>
</comment>
<dbReference type="InterPro" id="IPR015424">
    <property type="entry name" value="PyrdxlP-dep_Trfase"/>
</dbReference>
<gene>
    <name evidence="8" type="ORF">HINF_LOCUS15668</name>
    <name evidence="9" type="ORF">HINF_LOCUS3479</name>
</gene>
<dbReference type="GO" id="GO:0005739">
    <property type="term" value="C:mitochondrion"/>
    <property type="evidence" value="ECO:0007669"/>
    <property type="project" value="TreeGrafter"/>
</dbReference>
<dbReference type="EMBL" id="CATOUU010000386">
    <property type="protein sequence ID" value="CAI9928023.1"/>
    <property type="molecule type" value="Genomic_DNA"/>
</dbReference>
<dbReference type="InterPro" id="IPR039429">
    <property type="entry name" value="SHMT-like_dom"/>
</dbReference>
<comment type="cofactor">
    <cofactor evidence="1 6">
        <name>pyridoxal 5'-phosphate</name>
        <dbReference type="ChEBI" id="CHEBI:597326"/>
    </cofactor>
</comment>
<reference evidence="8" key="1">
    <citation type="submission" date="2023-06" db="EMBL/GenBank/DDBJ databases">
        <authorList>
            <person name="Kurt Z."/>
        </authorList>
    </citation>
    <scope>NUCLEOTIDE SEQUENCE</scope>
</reference>
<dbReference type="InterPro" id="IPR015421">
    <property type="entry name" value="PyrdxlP-dep_Trfase_major"/>
</dbReference>
<evidence type="ECO:0000256" key="1">
    <source>
        <dbReference type="ARBA" id="ARBA00001933"/>
    </source>
</evidence>
<dbReference type="GO" id="GO:0019264">
    <property type="term" value="P:glycine biosynthetic process from serine"/>
    <property type="evidence" value="ECO:0007669"/>
    <property type="project" value="InterPro"/>
</dbReference>
<comment type="similarity">
    <text evidence="3">Belongs to the SHMT family.</text>
</comment>
<dbReference type="GO" id="GO:0030170">
    <property type="term" value="F:pyridoxal phosphate binding"/>
    <property type="evidence" value="ECO:0007669"/>
    <property type="project" value="InterPro"/>
</dbReference>
<evidence type="ECO:0000256" key="2">
    <source>
        <dbReference type="ARBA" id="ARBA00004777"/>
    </source>
</evidence>
<dbReference type="Proteomes" id="UP001642409">
    <property type="component" value="Unassembled WGS sequence"/>
</dbReference>
<keyword evidence="5 6" id="KW-0663">Pyridoxal phosphate</keyword>
<reference evidence="9 10" key="2">
    <citation type="submission" date="2024-07" db="EMBL/GenBank/DDBJ databases">
        <authorList>
            <person name="Akdeniz Z."/>
        </authorList>
    </citation>
    <scope>NUCLEOTIDE SEQUENCE [LARGE SCALE GENOMIC DNA]</scope>
</reference>
<evidence type="ECO:0000256" key="3">
    <source>
        <dbReference type="ARBA" id="ARBA00006376"/>
    </source>
</evidence>
<sequence length="385" mass="42281">MDPVLQQLLDAERQKQVSTINLIASENFATETTLRPLSSCLSNKYAEGEPGDRCYPGVDIIDKIELLAMQRLKELYNLSDEWIINVQPLSGAPANLELLTALFPLQSKVMMLTHDHGGHMSHGDAGSLISKLFKVSQYYLGSNALLDYDHIKQRLSEEKPDVLIAGFSCYPRDIDYKTLKQLCTESNCHFHVDMAHIAGLVAAKLMSSPFTWADSVTTTTHKTLRGPRGGVIFSKTKCHSGVFPGVQAGPHMATVASVAQAAFEAQQDSFKSYCAKTIQFSKLSGEWFVKNGFNVQTGGTDSHMILVETIIGAEELLGAEGIYVNGVHMVNGKHGVRMGWACMASFGVGEAEVMLVCEAVKRVLNGEKGEDIQKIVQEVTKKFKY</sequence>
<organism evidence="8">
    <name type="scientific">Hexamita inflata</name>
    <dbReference type="NCBI Taxonomy" id="28002"/>
    <lineage>
        <taxon>Eukaryota</taxon>
        <taxon>Metamonada</taxon>
        <taxon>Diplomonadida</taxon>
        <taxon>Hexamitidae</taxon>
        <taxon>Hexamitinae</taxon>
        <taxon>Hexamita</taxon>
    </lineage>
</organism>
<proteinExistence type="inferred from homology"/>
<evidence type="ECO:0000313" key="9">
    <source>
        <dbReference type="EMBL" id="CAL5975732.1"/>
    </source>
</evidence>
<name>A0AA86NZ34_9EUKA</name>
<dbReference type="EMBL" id="CAXDID020000006">
    <property type="protein sequence ID" value="CAL5975732.1"/>
    <property type="molecule type" value="Genomic_DNA"/>
</dbReference>
<dbReference type="InterPro" id="IPR015422">
    <property type="entry name" value="PyrdxlP-dep_Trfase_small"/>
</dbReference>
<evidence type="ECO:0000256" key="5">
    <source>
        <dbReference type="ARBA" id="ARBA00022898"/>
    </source>
</evidence>
<dbReference type="NCBIfam" id="NF000586">
    <property type="entry name" value="PRK00011.1"/>
    <property type="match status" value="1"/>
</dbReference>
<evidence type="ECO:0000313" key="10">
    <source>
        <dbReference type="Proteomes" id="UP001642409"/>
    </source>
</evidence>
<evidence type="ECO:0000313" key="8">
    <source>
        <dbReference type="EMBL" id="CAI9928023.1"/>
    </source>
</evidence>
<dbReference type="Pfam" id="PF00464">
    <property type="entry name" value="SHMT"/>
    <property type="match status" value="1"/>
</dbReference>
<evidence type="ECO:0000259" key="7">
    <source>
        <dbReference type="Pfam" id="PF00464"/>
    </source>
</evidence>
<dbReference type="InterPro" id="IPR049943">
    <property type="entry name" value="Ser_HO-MeTrfase-like"/>
</dbReference>
<dbReference type="Gene3D" id="3.90.1150.10">
    <property type="entry name" value="Aspartate Aminotransferase, domain 1"/>
    <property type="match status" value="1"/>
</dbReference>
<feature type="modified residue" description="N6-(pyridoxal phosphate)lysine" evidence="6">
    <location>
        <position position="222"/>
    </location>
</feature>
<accession>A0AA86NZ34</accession>
<dbReference type="SUPFAM" id="SSF53383">
    <property type="entry name" value="PLP-dependent transferases"/>
    <property type="match status" value="1"/>
</dbReference>
<feature type="domain" description="Serine hydroxymethyltransferase-like" evidence="7">
    <location>
        <begin position="2"/>
        <end position="356"/>
    </location>
</feature>
<dbReference type="PIRSF" id="PIRSF000412">
    <property type="entry name" value="SHMT"/>
    <property type="match status" value="1"/>
</dbReference>
<dbReference type="GO" id="GO:0004372">
    <property type="term" value="F:glycine hydroxymethyltransferase activity"/>
    <property type="evidence" value="ECO:0007669"/>
    <property type="project" value="UniProtKB-EC"/>
</dbReference>
<dbReference type="Gene3D" id="3.40.640.10">
    <property type="entry name" value="Type I PLP-dependent aspartate aminotransferase-like (Major domain)"/>
    <property type="match status" value="1"/>
</dbReference>
<dbReference type="PANTHER" id="PTHR11680:SF35">
    <property type="entry name" value="SERINE HYDROXYMETHYLTRANSFERASE 1"/>
    <property type="match status" value="1"/>
</dbReference>
<protein>
    <recommendedName>
        <fullName evidence="4">glycine hydroxymethyltransferase</fullName>
        <ecNumber evidence="4">2.1.2.1</ecNumber>
    </recommendedName>
</protein>
<dbReference type="InterPro" id="IPR001085">
    <property type="entry name" value="Ser_HO-MeTrfase"/>
</dbReference>
<dbReference type="EC" id="2.1.2.1" evidence="4"/>
<dbReference type="PANTHER" id="PTHR11680">
    <property type="entry name" value="SERINE HYDROXYMETHYLTRANSFERASE"/>
    <property type="match status" value="1"/>
</dbReference>
<evidence type="ECO:0000256" key="4">
    <source>
        <dbReference type="ARBA" id="ARBA00012256"/>
    </source>
</evidence>
<evidence type="ECO:0000256" key="6">
    <source>
        <dbReference type="PIRSR" id="PIRSR000412-50"/>
    </source>
</evidence>